<evidence type="ECO:0000256" key="7">
    <source>
        <dbReference type="SAM" id="Phobius"/>
    </source>
</evidence>
<feature type="transmembrane region" description="Helical" evidence="7">
    <location>
        <begin position="87"/>
        <end position="111"/>
    </location>
</feature>
<feature type="transmembrane region" description="Helical" evidence="7">
    <location>
        <begin position="118"/>
        <end position="143"/>
    </location>
</feature>
<evidence type="ECO:0000313" key="9">
    <source>
        <dbReference type="EMBL" id="KAF4302268.1"/>
    </source>
</evidence>
<name>A0A8H4INA0_9PEZI</name>
<gene>
    <name evidence="9" type="ORF">GTA08_BOTSDO09632</name>
</gene>
<feature type="region of interest" description="Disordered" evidence="6">
    <location>
        <begin position="281"/>
        <end position="328"/>
    </location>
</feature>
<comment type="similarity">
    <text evidence="5">Belongs to the SAT4 family.</text>
</comment>
<evidence type="ECO:0000313" key="10">
    <source>
        <dbReference type="Proteomes" id="UP000572817"/>
    </source>
</evidence>
<evidence type="ECO:0000256" key="1">
    <source>
        <dbReference type="ARBA" id="ARBA00004141"/>
    </source>
</evidence>
<feature type="transmembrane region" description="Helical" evidence="7">
    <location>
        <begin position="12"/>
        <end position="32"/>
    </location>
</feature>
<evidence type="ECO:0000259" key="8">
    <source>
        <dbReference type="Pfam" id="PF20684"/>
    </source>
</evidence>
<comment type="subcellular location">
    <subcellularLocation>
        <location evidence="1">Membrane</location>
        <topology evidence="1">Multi-pass membrane protein</topology>
    </subcellularLocation>
</comment>
<comment type="caution">
    <text evidence="9">The sequence shown here is derived from an EMBL/GenBank/DDBJ whole genome shotgun (WGS) entry which is preliminary data.</text>
</comment>
<evidence type="ECO:0000256" key="3">
    <source>
        <dbReference type="ARBA" id="ARBA00022989"/>
    </source>
</evidence>
<dbReference type="OrthoDB" id="3923077at2759"/>
<evidence type="ECO:0000256" key="2">
    <source>
        <dbReference type="ARBA" id="ARBA00022692"/>
    </source>
</evidence>
<dbReference type="InterPro" id="IPR049326">
    <property type="entry name" value="Rhodopsin_dom_fungi"/>
</dbReference>
<dbReference type="PANTHER" id="PTHR33048">
    <property type="entry name" value="PTH11-LIKE INTEGRAL MEMBRANE PROTEIN (AFU_ORTHOLOGUE AFUA_5G11245)"/>
    <property type="match status" value="1"/>
</dbReference>
<keyword evidence="4 7" id="KW-0472">Membrane</keyword>
<feature type="domain" description="Rhodopsin" evidence="8">
    <location>
        <begin position="28"/>
        <end position="268"/>
    </location>
</feature>
<proteinExistence type="inferred from homology"/>
<dbReference type="GO" id="GO:0016020">
    <property type="term" value="C:membrane"/>
    <property type="evidence" value="ECO:0007669"/>
    <property type="project" value="UniProtKB-SubCell"/>
</dbReference>
<evidence type="ECO:0000256" key="4">
    <source>
        <dbReference type="ARBA" id="ARBA00023136"/>
    </source>
</evidence>
<keyword evidence="2 7" id="KW-0812">Transmembrane</keyword>
<feature type="transmembrane region" description="Helical" evidence="7">
    <location>
        <begin position="173"/>
        <end position="195"/>
    </location>
</feature>
<sequence>MMQLEGRAPEFFTILVVMIVFATVSSLLRVYVRLRIVKAFGLDDYLMVAALLCFIMFTTCALGGIRYGTGRHMTSLTPDSAMRALRYWWLCYVAYTTTMLLAKISIGFFLLRVTVEHIHIWIIWSAMAITAATGIVFFFVTVLQCSPVSFFWSRAVGGKGTCLDMEVIVALTYFYSAISALCDFTFGILPIFMLWNLNMSRTTKIAVAPILSMACIASAGILVRMAYVHDFRDPDFLYATVDIAIWSDIEEGLAITAGSLACLRPLFRLIRTKISSYGTNHSAGGANHTPKPGVSWPGSQRSRARDGDQRPWSLLHTQSPGADSADFEMVGKTPAVDVESVDTRVSDAVSASRIL</sequence>
<dbReference type="InterPro" id="IPR052337">
    <property type="entry name" value="SAT4-like"/>
</dbReference>
<feature type="transmembrane region" description="Helical" evidence="7">
    <location>
        <begin position="207"/>
        <end position="227"/>
    </location>
</feature>
<keyword evidence="3 7" id="KW-1133">Transmembrane helix</keyword>
<dbReference type="Pfam" id="PF20684">
    <property type="entry name" value="Fung_rhodopsin"/>
    <property type="match status" value="1"/>
</dbReference>
<protein>
    <recommendedName>
        <fullName evidence="8">Rhodopsin domain-containing protein</fullName>
    </recommendedName>
</protein>
<reference evidence="9" key="1">
    <citation type="submission" date="2020-04" db="EMBL/GenBank/DDBJ databases">
        <title>Genome Assembly and Annotation of Botryosphaeria dothidea sdau 11-99, a Latent Pathogen of Apple Fruit Ring Rot in China.</title>
        <authorList>
            <person name="Yu C."/>
            <person name="Diao Y."/>
            <person name="Lu Q."/>
            <person name="Zhao J."/>
            <person name="Cui S."/>
            <person name="Peng C."/>
            <person name="He B."/>
            <person name="Liu H."/>
        </authorList>
    </citation>
    <scope>NUCLEOTIDE SEQUENCE [LARGE SCALE GENOMIC DNA]</scope>
    <source>
        <strain evidence="9">Sdau11-99</strain>
    </source>
</reference>
<dbReference type="AlphaFoldDB" id="A0A8H4INA0"/>
<dbReference type="Proteomes" id="UP000572817">
    <property type="component" value="Unassembled WGS sequence"/>
</dbReference>
<organism evidence="9 10">
    <name type="scientific">Botryosphaeria dothidea</name>
    <dbReference type="NCBI Taxonomy" id="55169"/>
    <lineage>
        <taxon>Eukaryota</taxon>
        <taxon>Fungi</taxon>
        <taxon>Dikarya</taxon>
        <taxon>Ascomycota</taxon>
        <taxon>Pezizomycotina</taxon>
        <taxon>Dothideomycetes</taxon>
        <taxon>Dothideomycetes incertae sedis</taxon>
        <taxon>Botryosphaeriales</taxon>
        <taxon>Botryosphaeriaceae</taxon>
        <taxon>Botryosphaeria</taxon>
    </lineage>
</organism>
<dbReference type="PANTHER" id="PTHR33048:SF96">
    <property type="entry name" value="INTEGRAL MEMBRANE PROTEIN"/>
    <property type="match status" value="1"/>
</dbReference>
<evidence type="ECO:0000256" key="5">
    <source>
        <dbReference type="ARBA" id="ARBA00038359"/>
    </source>
</evidence>
<keyword evidence="10" id="KW-1185">Reference proteome</keyword>
<evidence type="ECO:0000256" key="6">
    <source>
        <dbReference type="SAM" id="MobiDB-lite"/>
    </source>
</evidence>
<accession>A0A8H4INA0</accession>
<dbReference type="EMBL" id="WWBZ02000073">
    <property type="protein sequence ID" value="KAF4302268.1"/>
    <property type="molecule type" value="Genomic_DNA"/>
</dbReference>
<feature type="transmembrane region" description="Helical" evidence="7">
    <location>
        <begin position="44"/>
        <end position="67"/>
    </location>
</feature>